<protein>
    <submittedName>
        <fullName evidence="2">Uncharacterized protein</fullName>
    </submittedName>
</protein>
<name>A0AAV9SFX8_9TELE</name>
<feature type="compositionally biased region" description="Low complexity" evidence="1">
    <location>
        <begin position="278"/>
        <end position="318"/>
    </location>
</feature>
<feature type="non-terminal residue" evidence="2">
    <location>
        <position position="428"/>
    </location>
</feature>
<keyword evidence="3" id="KW-1185">Reference proteome</keyword>
<feature type="compositionally biased region" description="Low complexity" evidence="1">
    <location>
        <begin position="220"/>
        <end position="233"/>
    </location>
</feature>
<feature type="compositionally biased region" description="Basic and acidic residues" evidence="1">
    <location>
        <begin position="144"/>
        <end position="157"/>
    </location>
</feature>
<comment type="caution">
    <text evidence="2">The sequence shown here is derived from an EMBL/GenBank/DDBJ whole genome shotgun (WGS) entry which is preliminary data.</text>
</comment>
<feature type="region of interest" description="Disordered" evidence="1">
    <location>
        <begin position="277"/>
        <end position="327"/>
    </location>
</feature>
<evidence type="ECO:0000313" key="3">
    <source>
        <dbReference type="Proteomes" id="UP001311232"/>
    </source>
</evidence>
<gene>
    <name evidence="2" type="ORF">CRENBAI_002902</name>
</gene>
<feature type="compositionally biased region" description="Basic and acidic residues" evidence="1">
    <location>
        <begin position="174"/>
        <end position="186"/>
    </location>
</feature>
<dbReference type="EMBL" id="JAHHUM010000402">
    <property type="protein sequence ID" value="KAK5620038.1"/>
    <property type="molecule type" value="Genomic_DNA"/>
</dbReference>
<feature type="region of interest" description="Disordered" evidence="1">
    <location>
        <begin position="1"/>
        <end position="95"/>
    </location>
</feature>
<dbReference type="Proteomes" id="UP001311232">
    <property type="component" value="Unassembled WGS sequence"/>
</dbReference>
<feature type="compositionally biased region" description="Polar residues" evidence="1">
    <location>
        <begin position="203"/>
        <end position="217"/>
    </location>
</feature>
<organism evidence="2 3">
    <name type="scientific">Crenichthys baileyi</name>
    <name type="common">White River springfish</name>
    <dbReference type="NCBI Taxonomy" id="28760"/>
    <lineage>
        <taxon>Eukaryota</taxon>
        <taxon>Metazoa</taxon>
        <taxon>Chordata</taxon>
        <taxon>Craniata</taxon>
        <taxon>Vertebrata</taxon>
        <taxon>Euteleostomi</taxon>
        <taxon>Actinopterygii</taxon>
        <taxon>Neopterygii</taxon>
        <taxon>Teleostei</taxon>
        <taxon>Neoteleostei</taxon>
        <taxon>Acanthomorphata</taxon>
        <taxon>Ovalentaria</taxon>
        <taxon>Atherinomorphae</taxon>
        <taxon>Cyprinodontiformes</taxon>
        <taxon>Goodeidae</taxon>
        <taxon>Crenichthys</taxon>
    </lineage>
</organism>
<reference evidence="2 3" key="1">
    <citation type="submission" date="2021-06" db="EMBL/GenBank/DDBJ databases">
        <authorList>
            <person name="Palmer J.M."/>
        </authorList>
    </citation>
    <scope>NUCLEOTIDE SEQUENCE [LARGE SCALE GENOMIC DNA]</scope>
    <source>
        <strain evidence="2 3">MEX-2019</strain>
        <tissue evidence="2">Muscle</tissue>
    </source>
</reference>
<feature type="region of interest" description="Disordered" evidence="1">
    <location>
        <begin position="113"/>
        <end position="249"/>
    </location>
</feature>
<sequence length="428" mass="45223">MAAQVASAPTRTNNKNKKLSGALAPELNSGKSGGGGGGGTAQRSGQMLGAGDGTLNNVDHHRRDELGSMVHSTSAAHKASDGHDKTGINLSATNSNSSPMEAALIANHKLKCTGIGDAQPPPQFGQFAPHQQRQSNSNNGQPPRGDRSVDHQQHGGKENLLVGQEESQQQHGLGKGEGDLTCKPTDRMMGSRFEHSNLPPPTNNSEFNNSYYTSRQCYDQHGGQQQQQSSGMGATHSVDNSHEGGYHNSHYSQYPAYRAGYGGGAYGMMGPSGCRQPGNMMMGSSSSASHGKSNASGGFQRYPGQTQQQQGPSGATPTLNQLLTSPSPMMRGYGGAYQDYGGPTSQQQAGMALGKDVAPQYGASTGHWGGQQRNHPLSMNAGSGGQGLGRTQRPLKDRLSSLRAFSPRVEQERIHDARFIPRQLCSQI</sequence>
<evidence type="ECO:0000313" key="2">
    <source>
        <dbReference type="EMBL" id="KAK5620038.1"/>
    </source>
</evidence>
<evidence type="ECO:0000256" key="1">
    <source>
        <dbReference type="SAM" id="MobiDB-lite"/>
    </source>
</evidence>
<accession>A0AAV9SFX8</accession>
<dbReference type="AlphaFoldDB" id="A0AAV9SFX8"/>
<feature type="compositionally biased region" description="Gly residues" evidence="1">
    <location>
        <begin position="31"/>
        <end position="40"/>
    </location>
</feature>
<proteinExistence type="predicted"/>